<evidence type="ECO:0008006" key="5">
    <source>
        <dbReference type="Google" id="ProtNLM"/>
    </source>
</evidence>
<feature type="compositionally biased region" description="Polar residues" evidence="1">
    <location>
        <begin position="41"/>
        <end position="64"/>
    </location>
</feature>
<organism evidence="3 4">
    <name type="scientific">Knipowitschia caucasica</name>
    <name type="common">Caucasian dwarf goby</name>
    <name type="synonym">Pomatoschistus caucasicus</name>
    <dbReference type="NCBI Taxonomy" id="637954"/>
    <lineage>
        <taxon>Eukaryota</taxon>
        <taxon>Metazoa</taxon>
        <taxon>Chordata</taxon>
        <taxon>Craniata</taxon>
        <taxon>Vertebrata</taxon>
        <taxon>Euteleostomi</taxon>
        <taxon>Actinopterygii</taxon>
        <taxon>Neopterygii</taxon>
        <taxon>Teleostei</taxon>
        <taxon>Neoteleostei</taxon>
        <taxon>Acanthomorphata</taxon>
        <taxon>Gobiaria</taxon>
        <taxon>Gobiiformes</taxon>
        <taxon>Gobioidei</taxon>
        <taxon>Gobiidae</taxon>
        <taxon>Gobiinae</taxon>
        <taxon>Knipowitschia</taxon>
    </lineage>
</organism>
<keyword evidence="2" id="KW-0732">Signal</keyword>
<reference evidence="3 4" key="1">
    <citation type="submission" date="2024-04" db="EMBL/GenBank/DDBJ databases">
        <authorList>
            <person name="Waldvogel A.-M."/>
            <person name="Schoenle A."/>
        </authorList>
    </citation>
    <scope>NUCLEOTIDE SEQUENCE [LARGE SCALE GENOMIC DNA]</scope>
</reference>
<evidence type="ECO:0000313" key="3">
    <source>
        <dbReference type="EMBL" id="CAL1608640.1"/>
    </source>
</evidence>
<evidence type="ECO:0000313" key="4">
    <source>
        <dbReference type="Proteomes" id="UP001497482"/>
    </source>
</evidence>
<keyword evidence="4" id="KW-1185">Reference proteome</keyword>
<name>A0AAV2M5J6_KNICA</name>
<proteinExistence type="predicted"/>
<evidence type="ECO:0000256" key="2">
    <source>
        <dbReference type="SAM" id="SignalP"/>
    </source>
</evidence>
<sequence length="70" mass="7637">MSALSALCGFLRLCGSAQADVRLSPWGHLQADKMDEPSFCPFSTRSQTSRPSDPQTSRPSNLQTLRPPDS</sequence>
<protein>
    <recommendedName>
        <fullName evidence="5">Secreted protein</fullName>
    </recommendedName>
</protein>
<dbReference type="AlphaFoldDB" id="A0AAV2M5J6"/>
<feature type="region of interest" description="Disordered" evidence="1">
    <location>
        <begin position="37"/>
        <end position="70"/>
    </location>
</feature>
<gene>
    <name evidence="3" type="ORF">KC01_LOCUS35532</name>
</gene>
<dbReference type="EMBL" id="OZ035828">
    <property type="protein sequence ID" value="CAL1608640.1"/>
    <property type="molecule type" value="Genomic_DNA"/>
</dbReference>
<feature type="chain" id="PRO_5043528111" description="Secreted protein" evidence="2">
    <location>
        <begin position="20"/>
        <end position="70"/>
    </location>
</feature>
<dbReference type="Proteomes" id="UP001497482">
    <property type="component" value="Chromosome 6"/>
</dbReference>
<evidence type="ECO:0000256" key="1">
    <source>
        <dbReference type="SAM" id="MobiDB-lite"/>
    </source>
</evidence>
<accession>A0AAV2M5J6</accession>
<feature type="signal peptide" evidence="2">
    <location>
        <begin position="1"/>
        <end position="19"/>
    </location>
</feature>